<dbReference type="Pfam" id="PF06319">
    <property type="entry name" value="MmcB-like"/>
    <property type="match status" value="1"/>
</dbReference>
<evidence type="ECO:0000313" key="2">
    <source>
        <dbReference type="EMBL" id="USG65188.1"/>
    </source>
</evidence>
<name>A0ABY4W9X9_9BACL</name>
<dbReference type="EMBL" id="CP098755">
    <property type="protein sequence ID" value="USG64011.1"/>
    <property type="molecule type" value="Genomic_DNA"/>
</dbReference>
<gene>
    <name evidence="1" type="ORF">NDK47_17835</name>
    <name evidence="2" type="ORF">NDK47_24195</name>
</gene>
<dbReference type="Proteomes" id="UP001056500">
    <property type="component" value="Chromosome"/>
</dbReference>
<organism evidence="1 3">
    <name type="scientific">Brevibacillus ruminantium</name>
    <dbReference type="NCBI Taxonomy" id="2950604"/>
    <lineage>
        <taxon>Bacteria</taxon>
        <taxon>Bacillati</taxon>
        <taxon>Bacillota</taxon>
        <taxon>Bacilli</taxon>
        <taxon>Bacillales</taxon>
        <taxon>Paenibacillaceae</taxon>
        <taxon>Brevibacillus</taxon>
    </lineage>
</organism>
<dbReference type="EMBL" id="CP098755">
    <property type="protein sequence ID" value="USG65188.1"/>
    <property type="molecule type" value="Genomic_DNA"/>
</dbReference>
<proteinExistence type="predicted"/>
<dbReference type="RefSeq" id="WP_251871097.1">
    <property type="nucleotide sequence ID" value="NZ_CP098755.1"/>
</dbReference>
<sequence length="275" mass="32165">MASKTNIRADEIKRALAKRHTDDLFLTEVKTGQTWGNKELLKFDAFAIKRSWAKPRFTGYEVKVSRADFLNDQKWPGYLPHCHCFSFVCPKGLIQPEELTDEVGLIWYYPDSGALVTKRPAKYRLIEVPADLLYYILLSRIESDRHPFFSDRREMIESYLSNKEARLRIGQEFKGRLFDEISGLRKKVKELEDELRYGGNKEEQLAMIKDAAEKAGINVRYRWWTNEVVKMLENSIHPDILHAVERIKREADEIQKLAKVSANQEQPTMLLDTQR</sequence>
<protein>
    <recommendedName>
        <fullName evidence="4">MmcB family DNA repair protein</fullName>
    </recommendedName>
</protein>
<accession>A0ABY4W9X9</accession>
<keyword evidence="3" id="KW-1185">Reference proteome</keyword>
<evidence type="ECO:0008006" key="4">
    <source>
        <dbReference type="Google" id="ProtNLM"/>
    </source>
</evidence>
<evidence type="ECO:0000313" key="1">
    <source>
        <dbReference type="EMBL" id="USG64011.1"/>
    </source>
</evidence>
<reference evidence="1" key="1">
    <citation type="submission" date="2022-06" db="EMBL/GenBank/DDBJ databases">
        <title>Genome sequencing of Brevibacillus sp. BB3-R1.</title>
        <authorList>
            <person name="Heo J."/>
            <person name="Lee D."/>
            <person name="Won M."/>
            <person name="Han B.-H."/>
            <person name="Hong S.-B."/>
            <person name="Kwon S.-W."/>
        </authorList>
    </citation>
    <scope>NUCLEOTIDE SEQUENCE</scope>
    <source>
        <strain evidence="1">BB3-R1</strain>
    </source>
</reference>
<evidence type="ECO:0000313" key="3">
    <source>
        <dbReference type="Proteomes" id="UP001056500"/>
    </source>
</evidence>
<dbReference type="InterPro" id="IPR009394">
    <property type="entry name" value="MmcB-like"/>
</dbReference>